<dbReference type="GO" id="GO:0004517">
    <property type="term" value="F:nitric-oxide synthase activity"/>
    <property type="evidence" value="ECO:0007669"/>
    <property type="project" value="UniProtKB-EC"/>
</dbReference>
<proteinExistence type="inferred from homology"/>
<keyword evidence="12" id="KW-0408">Iron</keyword>
<comment type="similarity">
    <text evidence="4">Belongs to the NOS family.</text>
</comment>
<evidence type="ECO:0000256" key="9">
    <source>
        <dbReference type="ARBA" id="ARBA00022857"/>
    </source>
</evidence>
<comment type="catalytic activity">
    <reaction evidence="13">
        <text>2 L-arginine + 3 NADPH + 4 O2 + H(+) = 2 L-citrulline + 2 nitric oxide + 3 NADP(+) + 4 H2O</text>
        <dbReference type="Rhea" id="RHEA:19897"/>
        <dbReference type="ChEBI" id="CHEBI:15377"/>
        <dbReference type="ChEBI" id="CHEBI:15378"/>
        <dbReference type="ChEBI" id="CHEBI:15379"/>
        <dbReference type="ChEBI" id="CHEBI:16480"/>
        <dbReference type="ChEBI" id="CHEBI:32682"/>
        <dbReference type="ChEBI" id="CHEBI:57743"/>
        <dbReference type="ChEBI" id="CHEBI:57783"/>
        <dbReference type="ChEBI" id="CHEBI:58349"/>
        <dbReference type="EC" id="1.14.13.39"/>
    </reaction>
    <physiologicalReaction direction="left-to-right" evidence="13">
        <dbReference type="Rhea" id="RHEA:19898"/>
    </physiologicalReaction>
</comment>
<keyword evidence="10" id="KW-0112">Calmodulin-binding</keyword>
<evidence type="ECO:0000256" key="4">
    <source>
        <dbReference type="ARBA" id="ARBA00006267"/>
    </source>
</evidence>
<dbReference type="PANTHER" id="PTHR43410:SF1">
    <property type="entry name" value="NITRIC OXIDE SYNTHASE"/>
    <property type="match status" value="1"/>
</dbReference>
<reference evidence="15" key="2">
    <citation type="submission" date="2025-08" db="UniProtKB">
        <authorList>
            <consortium name="Ensembl"/>
        </authorList>
    </citation>
    <scope>IDENTIFICATION</scope>
</reference>
<comment type="cofactor">
    <cofactor evidence="2">
        <name>(6R)-L-erythro-5,6,7,8-tetrahydrobiopterin</name>
        <dbReference type="ChEBI" id="CHEBI:59560"/>
    </cofactor>
</comment>
<dbReference type="STRING" id="62062.ENSHHUP00000051131"/>
<evidence type="ECO:0000256" key="1">
    <source>
        <dbReference type="ARBA" id="ARBA00001917"/>
    </source>
</evidence>
<evidence type="ECO:0000256" key="3">
    <source>
        <dbReference type="ARBA" id="ARBA00001970"/>
    </source>
</evidence>
<organism evidence="15 16">
    <name type="scientific">Hucho hucho</name>
    <name type="common">huchen</name>
    <dbReference type="NCBI Taxonomy" id="62062"/>
    <lineage>
        <taxon>Eukaryota</taxon>
        <taxon>Metazoa</taxon>
        <taxon>Chordata</taxon>
        <taxon>Craniata</taxon>
        <taxon>Vertebrata</taxon>
        <taxon>Euteleostomi</taxon>
        <taxon>Actinopterygii</taxon>
        <taxon>Neopterygii</taxon>
        <taxon>Teleostei</taxon>
        <taxon>Protacanthopterygii</taxon>
        <taxon>Salmoniformes</taxon>
        <taxon>Salmonidae</taxon>
        <taxon>Salmoninae</taxon>
        <taxon>Hucho</taxon>
    </lineage>
</organism>
<evidence type="ECO:0000256" key="11">
    <source>
        <dbReference type="ARBA" id="ARBA00023002"/>
    </source>
</evidence>
<comment type="cofactor">
    <cofactor evidence="3">
        <name>heme b</name>
        <dbReference type="ChEBI" id="CHEBI:60344"/>
    </cofactor>
</comment>
<keyword evidence="9" id="KW-0521">NADP</keyword>
<dbReference type="Ensembl" id="ENSHHUT00000052940.1">
    <property type="protein sequence ID" value="ENSHHUP00000051131.1"/>
    <property type="gene ID" value="ENSHHUG00000030802.1"/>
</dbReference>
<feature type="compositionally biased region" description="Polar residues" evidence="14">
    <location>
        <begin position="1"/>
        <end position="17"/>
    </location>
</feature>
<dbReference type="EC" id="1.14.13.39" evidence="5"/>
<dbReference type="GO" id="GO:0046872">
    <property type="term" value="F:metal ion binding"/>
    <property type="evidence" value="ECO:0007669"/>
    <property type="project" value="UniProtKB-KW"/>
</dbReference>
<evidence type="ECO:0000256" key="2">
    <source>
        <dbReference type="ARBA" id="ARBA00001950"/>
    </source>
</evidence>
<sequence length="99" mass="11198">MRRQSVTTTYSRQSGHPKSSCRPRKECKQIYVQDVLREKIAGEVLSVLHQKEGHLYVCGGVNMAQGVTLAVQEILSSQLGPFGPTKGWFTFPLNHYYEN</sequence>
<reference evidence="16" key="1">
    <citation type="submission" date="2018-06" db="EMBL/GenBank/DDBJ databases">
        <title>Genome assembly of Danube salmon.</title>
        <authorList>
            <person name="Macqueen D.J."/>
            <person name="Gundappa M.K."/>
        </authorList>
    </citation>
    <scope>NUCLEOTIDE SEQUENCE [LARGE SCALE GENOMIC DNA]</scope>
</reference>
<evidence type="ECO:0000256" key="8">
    <source>
        <dbReference type="ARBA" id="ARBA00022723"/>
    </source>
</evidence>
<evidence type="ECO:0000256" key="6">
    <source>
        <dbReference type="ARBA" id="ARBA00022617"/>
    </source>
</evidence>
<keyword evidence="16" id="KW-1185">Reference proteome</keyword>
<dbReference type="SUPFAM" id="SSF52343">
    <property type="entry name" value="Ferredoxin reductase-like, C-terminal NADP-linked domain"/>
    <property type="match status" value="1"/>
</dbReference>
<dbReference type="Gene3D" id="3.40.50.80">
    <property type="entry name" value="Nucleotide-binding domain of ferredoxin-NADP reductase (FNR) module"/>
    <property type="match status" value="1"/>
</dbReference>
<evidence type="ECO:0000256" key="12">
    <source>
        <dbReference type="ARBA" id="ARBA00023004"/>
    </source>
</evidence>
<evidence type="ECO:0000256" key="13">
    <source>
        <dbReference type="ARBA" id="ARBA00047419"/>
    </source>
</evidence>
<name>A0A4W5NGW7_9TELE</name>
<evidence type="ECO:0000313" key="15">
    <source>
        <dbReference type="Ensembl" id="ENSHHUP00000051131.1"/>
    </source>
</evidence>
<dbReference type="PANTHER" id="PTHR43410">
    <property type="entry name" value="NITRIC OXIDE SYNTHASE OXYGENASE"/>
    <property type="match status" value="1"/>
</dbReference>
<keyword evidence="7" id="KW-0288">FMN</keyword>
<reference evidence="15" key="3">
    <citation type="submission" date="2025-09" db="UniProtKB">
        <authorList>
            <consortium name="Ensembl"/>
        </authorList>
    </citation>
    <scope>IDENTIFICATION</scope>
</reference>
<evidence type="ECO:0000256" key="5">
    <source>
        <dbReference type="ARBA" id="ARBA00012989"/>
    </source>
</evidence>
<dbReference type="GO" id="GO:0005516">
    <property type="term" value="F:calmodulin binding"/>
    <property type="evidence" value="ECO:0007669"/>
    <property type="project" value="UniProtKB-KW"/>
</dbReference>
<dbReference type="InterPro" id="IPR039261">
    <property type="entry name" value="FNR_nucleotide-bd"/>
</dbReference>
<dbReference type="AlphaFoldDB" id="A0A4W5NGW7"/>
<evidence type="ECO:0000256" key="7">
    <source>
        <dbReference type="ARBA" id="ARBA00022643"/>
    </source>
</evidence>
<evidence type="ECO:0000256" key="14">
    <source>
        <dbReference type="SAM" id="MobiDB-lite"/>
    </source>
</evidence>
<keyword evidence="8" id="KW-0479">Metal-binding</keyword>
<keyword evidence="6" id="KW-0349">Heme</keyword>
<dbReference type="Proteomes" id="UP000314982">
    <property type="component" value="Unassembled WGS sequence"/>
</dbReference>
<accession>A0A4W5NGW7</accession>
<protein>
    <recommendedName>
        <fullName evidence="5">nitric-oxide synthase (NADPH)</fullName>
        <ecNumber evidence="5">1.14.13.39</ecNumber>
    </recommendedName>
</protein>
<evidence type="ECO:0000256" key="10">
    <source>
        <dbReference type="ARBA" id="ARBA00022860"/>
    </source>
</evidence>
<keyword evidence="7" id="KW-0285">Flavoprotein</keyword>
<feature type="region of interest" description="Disordered" evidence="14">
    <location>
        <begin position="1"/>
        <end position="22"/>
    </location>
</feature>
<comment type="cofactor">
    <cofactor evidence="1">
        <name>FMN</name>
        <dbReference type="ChEBI" id="CHEBI:58210"/>
    </cofactor>
</comment>
<evidence type="ECO:0000313" key="16">
    <source>
        <dbReference type="Proteomes" id="UP000314982"/>
    </source>
</evidence>
<dbReference type="InterPro" id="IPR050607">
    <property type="entry name" value="NOS"/>
</dbReference>
<keyword evidence="11" id="KW-0560">Oxidoreductase</keyword>